<dbReference type="Proteomes" id="UP001157502">
    <property type="component" value="Chromosome 17"/>
</dbReference>
<dbReference type="EMBL" id="CM055744">
    <property type="protein sequence ID" value="KAJ7999142.1"/>
    <property type="molecule type" value="Genomic_DNA"/>
</dbReference>
<protein>
    <submittedName>
        <fullName evidence="1">Uncharacterized protein</fullName>
    </submittedName>
</protein>
<reference evidence="1" key="1">
    <citation type="submission" date="2021-05" db="EMBL/GenBank/DDBJ databases">
        <authorList>
            <person name="Pan Q."/>
            <person name="Jouanno E."/>
            <person name="Zahm M."/>
            <person name="Klopp C."/>
            <person name="Cabau C."/>
            <person name="Louis A."/>
            <person name="Berthelot C."/>
            <person name="Parey E."/>
            <person name="Roest Crollius H."/>
            <person name="Montfort J."/>
            <person name="Robinson-Rechavi M."/>
            <person name="Bouchez O."/>
            <person name="Lampietro C."/>
            <person name="Lopez Roques C."/>
            <person name="Donnadieu C."/>
            <person name="Postlethwait J."/>
            <person name="Bobe J."/>
            <person name="Dillon D."/>
            <person name="Chandos A."/>
            <person name="von Hippel F."/>
            <person name="Guiguen Y."/>
        </authorList>
    </citation>
    <scope>NUCLEOTIDE SEQUENCE</scope>
    <source>
        <strain evidence="1">YG-Jan2019</strain>
    </source>
</reference>
<accession>A0ACC2G6C8</accession>
<name>A0ACC2G6C8_DALPE</name>
<proteinExistence type="predicted"/>
<evidence type="ECO:0000313" key="2">
    <source>
        <dbReference type="Proteomes" id="UP001157502"/>
    </source>
</evidence>
<comment type="caution">
    <text evidence="1">The sequence shown here is derived from an EMBL/GenBank/DDBJ whole genome shotgun (WGS) entry which is preliminary data.</text>
</comment>
<sequence length="1248" mass="140157">MTWLFLIQLLLTEQALCRTPTPPDLMNTPTVKTFIIGEEDTIKEGQQVLHGSQTQLGVPSGAAESAAPDEWVVQDQARAQSAQRLVTMLTAKLRGRIVLQANVSCVELLSASTPQDPSYGLFPRELLGLSLVPVLVAAGCPREAQTLVLRLYNLFGVKDTDDLLIEVESLMAKGGPHPRATTPPTMGKVQAERHLQAVMFNIQQLARVGDDQKGLGAPGRRGQQEQCHGWTRVNGTLLLGDAIDGSTGGLEEKVRACESLGPQCAGVSRNRGQYQAVLKPGSRALPSEDCDSECWIRQCQTQEGSSRVPGGRVRRSPQRNCVNKQEERVYNVVEWVPVVSTLYNLGTAVYYTSVNCSETAKERAIFSAVDLGTDALMAITGGTVGVAGYVAGAGVKTGVKAGIKYLLSSMKEQEDLIVNEYSWQEGVITIQRTDANASSRNGVSAANMAQWEKLRQLDNVYLKQVDELYDEDAFPMDVRHYLASWIEGQDWERAARDHDFAILLFQSLLENLDIQHSRFVQEGESFLLQHNMRRFKHNFQQYQENPYTLANIILWYLKKEKCILENAELSEQVQLLQVQQNPMETDSQRNIERRMTDLKNKVQCMDHTVKCLEEQQDEFDFKYQTHSMEGTTNEEDKTQQMKVLQALLNRLDISRKDMLSSMKALLVFAEELLWVLVNEELVQWQRRQQKSCIGAPDSTCLDQLEKWFTTEAECLFQVRKFLKKLEELMGKVTYEPDPVKAQKPALQRKVDSLLTSLLKSAFVVETQPSMPQGKGPLVLRTNVQFSVKTRLLVKFPELNHAMKVNVAINREAPQIKGYRQFNVLGTKTKALNMAESMSGGMVADFRHLTLKEQKHGGGGKSMHDLSLSVTEELHIISFDTVFILHDMTVALETSSLPVVIISNSSQQQSAWASVLWFNMLCVEPKNVLFFANSSVATWAQLGEMLSWQFLSSTKKGLDINQLDMIAFKLFGKQPNYDACTISWSKFNKETIPKTNFTFWVWFDGILVMVKTHLENLWTDGSIMGFVSKGKEKALLKRKKRGTFLLRFSESIRDGGITFSWVDYSPTGEPDIQTVHPFTKTDLVQIPFHEIIRNFQILEAGNVPENPLLFLYPDTPKLEAFGKYYTEKCSADSPYIKYIKTKLIVVSKESPLEAKSPGYSDIVEVEGSMDQLDGLFGEAIGLKDEDPLYPDLLLSPDPGPMLSGDMQDELQEFLQNPLMFNNVDLLSDDASFSELVPSSPFGTPLLPCE</sequence>
<organism evidence="1 2">
    <name type="scientific">Dallia pectoralis</name>
    <name type="common">Alaska blackfish</name>
    <dbReference type="NCBI Taxonomy" id="75939"/>
    <lineage>
        <taxon>Eukaryota</taxon>
        <taxon>Metazoa</taxon>
        <taxon>Chordata</taxon>
        <taxon>Craniata</taxon>
        <taxon>Vertebrata</taxon>
        <taxon>Euteleostomi</taxon>
        <taxon>Actinopterygii</taxon>
        <taxon>Neopterygii</taxon>
        <taxon>Teleostei</taxon>
        <taxon>Protacanthopterygii</taxon>
        <taxon>Esociformes</taxon>
        <taxon>Umbridae</taxon>
        <taxon>Dallia</taxon>
    </lineage>
</organism>
<evidence type="ECO:0000313" key="1">
    <source>
        <dbReference type="EMBL" id="KAJ7999142.1"/>
    </source>
</evidence>
<keyword evidence="2" id="KW-1185">Reference proteome</keyword>
<gene>
    <name evidence="1" type="ORF">DPEC_G00212330</name>
</gene>